<feature type="domain" description="Tyrosine specific protein phosphatases" evidence="2">
    <location>
        <begin position="121"/>
        <end position="156"/>
    </location>
</feature>
<dbReference type="RefSeq" id="WP_091764439.1">
    <property type="nucleotide sequence ID" value="NZ_FNBT01000002.1"/>
</dbReference>
<dbReference type="PANTHER" id="PTHR31126:SF1">
    <property type="entry name" value="TYROSINE SPECIFIC PROTEIN PHOSPHATASES DOMAIN-CONTAINING PROTEIN"/>
    <property type="match status" value="1"/>
</dbReference>
<dbReference type="GO" id="GO:0004721">
    <property type="term" value="F:phosphoprotein phosphatase activity"/>
    <property type="evidence" value="ECO:0007669"/>
    <property type="project" value="InterPro"/>
</dbReference>
<dbReference type="OrthoDB" id="1188001at2"/>
<name>A0A1G7J7A3_9ACTN</name>
<dbReference type="Pfam" id="PF13350">
    <property type="entry name" value="Y_phosphatase3"/>
    <property type="match status" value="1"/>
</dbReference>
<evidence type="ECO:0000259" key="2">
    <source>
        <dbReference type="PROSITE" id="PS50056"/>
    </source>
</evidence>
<proteinExistence type="inferred from homology"/>
<accession>A0A1G7J7A3</accession>
<dbReference type="PANTHER" id="PTHR31126">
    <property type="entry name" value="TYROSINE-PROTEIN PHOSPHATASE"/>
    <property type="match status" value="1"/>
</dbReference>
<evidence type="ECO:0000256" key="1">
    <source>
        <dbReference type="ARBA" id="ARBA00009580"/>
    </source>
</evidence>
<dbReference type="EMBL" id="FNBT01000002">
    <property type="protein sequence ID" value="SDF20790.1"/>
    <property type="molecule type" value="Genomic_DNA"/>
</dbReference>
<dbReference type="Proteomes" id="UP000199406">
    <property type="component" value="Unassembled WGS sequence"/>
</dbReference>
<protein>
    <submittedName>
        <fullName evidence="3">Protein-tyrosine phosphatase</fullName>
    </submittedName>
</protein>
<dbReference type="PROSITE" id="PS00383">
    <property type="entry name" value="TYR_PHOSPHATASE_1"/>
    <property type="match status" value="1"/>
</dbReference>
<dbReference type="Gene3D" id="3.90.190.10">
    <property type="entry name" value="Protein tyrosine phosphatase superfamily"/>
    <property type="match status" value="1"/>
</dbReference>
<dbReference type="STRING" id="1550231.SAMN05660662_1340"/>
<dbReference type="InterPro" id="IPR026893">
    <property type="entry name" value="Tyr/Ser_Pase_IphP-type"/>
</dbReference>
<evidence type="ECO:0000313" key="4">
    <source>
        <dbReference type="Proteomes" id="UP000199406"/>
    </source>
</evidence>
<keyword evidence="4" id="KW-1185">Reference proteome</keyword>
<dbReference type="InterPro" id="IPR029021">
    <property type="entry name" value="Prot-tyrosine_phosphatase-like"/>
</dbReference>
<sequence>MTMIQTFPLANLRDLGGIPVRGGRVRPGLVFRSDDVALVDEPGALALVQSGVSLVIDLRSPGEATRTGRGVLSGHPVDYLHLPLTADVSDPTALVQLFSGSDHPERTMGAWYAQLLEERSAEIVRGLRAIADNPGGSLFHCAAGKDRTGIFAAALLTVLGADEPSIVADYARTAAVIEAIMARFAGHQAPGAAEEWKELPAALMGASPATMASMLETTRTAHGSVAALLAAGGCDAALAARLRDRLVEPA</sequence>
<dbReference type="AlphaFoldDB" id="A0A1G7J7A3"/>
<dbReference type="PROSITE" id="PS50056">
    <property type="entry name" value="TYR_PHOSPHATASE_2"/>
    <property type="match status" value="1"/>
</dbReference>
<reference evidence="4" key="1">
    <citation type="submission" date="2016-10" db="EMBL/GenBank/DDBJ databases">
        <authorList>
            <person name="Varghese N."/>
            <person name="Submissions S."/>
        </authorList>
    </citation>
    <scope>NUCLEOTIDE SEQUENCE [LARGE SCALE GENOMIC DNA]</scope>
    <source>
        <strain evidence="4">DSM 44268</strain>
    </source>
</reference>
<comment type="similarity">
    <text evidence="1">Belongs to the protein-tyrosine phosphatase family.</text>
</comment>
<dbReference type="InterPro" id="IPR000387">
    <property type="entry name" value="Tyr_Pase_dom"/>
</dbReference>
<evidence type="ECO:0000313" key="3">
    <source>
        <dbReference type="EMBL" id="SDF20790.1"/>
    </source>
</evidence>
<dbReference type="InterPro" id="IPR016130">
    <property type="entry name" value="Tyr_Pase_AS"/>
</dbReference>
<dbReference type="SUPFAM" id="SSF52799">
    <property type="entry name" value="(Phosphotyrosine protein) phosphatases II"/>
    <property type="match status" value="1"/>
</dbReference>
<organism evidence="3 4">
    <name type="scientific">Blastococcus aurantiacus</name>
    <dbReference type="NCBI Taxonomy" id="1550231"/>
    <lineage>
        <taxon>Bacteria</taxon>
        <taxon>Bacillati</taxon>
        <taxon>Actinomycetota</taxon>
        <taxon>Actinomycetes</taxon>
        <taxon>Geodermatophilales</taxon>
        <taxon>Geodermatophilaceae</taxon>
        <taxon>Blastococcus</taxon>
    </lineage>
</organism>
<gene>
    <name evidence="3" type="ORF">SAMN05660662_1340</name>
</gene>